<dbReference type="InterPro" id="IPR033136">
    <property type="entry name" value="DNA_ligase_CS"/>
</dbReference>
<dbReference type="GO" id="GO:0046872">
    <property type="term" value="F:metal ion binding"/>
    <property type="evidence" value="ECO:0007669"/>
    <property type="project" value="UniProtKB-KW"/>
</dbReference>
<dbReference type="GO" id="GO:0006260">
    <property type="term" value="P:DNA replication"/>
    <property type="evidence" value="ECO:0007669"/>
    <property type="project" value="UniProtKB-KW"/>
</dbReference>
<dbReference type="PANTHER" id="PTHR23389:SF9">
    <property type="entry name" value="DNA LIGASE"/>
    <property type="match status" value="1"/>
</dbReference>
<dbReference type="RefSeq" id="WP_021761544.1">
    <property type="nucleotide sequence ID" value="NC_022444.1"/>
</dbReference>
<feature type="binding site" evidence="14">
    <location>
        <begin position="87"/>
        <end position="88"/>
    </location>
    <ligand>
        <name>NAD(+)</name>
        <dbReference type="ChEBI" id="CHEBI:57540"/>
    </ligand>
</feature>
<feature type="binding site" evidence="14">
    <location>
        <position position="423"/>
    </location>
    <ligand>
        <name>Zn(2+)</name>
        <dbReference type="ChEBI" id="CHEBI:29105"/>
    </ligand>
</feature>
<keyword evidence="6 14" id="KW-0479">Metal-binding</keyword>
<dbReference type="PANTHER" id="PTHR23389">
    <property type="entry name" value="CHROMOSOME TRANSMISSION FIDELITY FACTOR 18"/>
    <property type="match status" value="1"/>
</dbReference>
<dbReference type="SUPFAM" id="SSF50249">
    <property type="entry name" value="Nucleic acid-binding proteins"/>
    <property type="match status" value="1"/>
</dbReference>
<feature type="binding site" evidence="14">
    <location>
        <position position="302"/>
    </location>
    <ligand>
        <name>NAD(+)</name>
        <dbReference type="ChEBI" id="CHEBI:57540"/>
    </ligand>
</feature>
<dbReference type="FunFam" id="3.30.470.30:FF:000001">
    <property type="entry name" value="DNA ligase"/>
    <property type="match status" value="1"/>
</dbReference>
<evidence type="ECO:0000256" key="13">
    <source>
        <dbReference type="ARBA" id="ARBA00060881"/>
    </source>
</evidence>
<dbReference type="SUPFAM" id="SSF56091">
    <property type="entry name" value="DNA ligase/mRNA capping enzyme, catalytic domain"/>
    <property type="match status" value="1"/>
</dbReference>
<evidence type="ECO:0000256" key="1">
    <source>
        <dbReference type="ARBA" id="ARBA00004067"/>
    </source>
</evidence>
<proteinExistence type="inferred from homology"/>
<dbReference type="FunFam" id="1.10.150.20:FF:000007">
    <property type="entry name" value="DNA ligase"/>
    <property type="match status" value="1"/>
</dbReference>
<evidence type="ECO:0000256" key="8">
    <source>
        <dbReference type="ARBA" id="ARBA00022833"/>
    </source>
</evidence>
<dbReference type="InterPro" id="IPR010994">
    <property type="entry name" value="RuvA_2-like"/>
</dbReference>
<comment type="cofactor">
    <cofactor evidence="14">
        <name>Mg(2+)</name>
        <dbReference type="ChEBI" id="CHEBI:18420"/>
    </cofactor>
    <cofactor evidence="14">
        <name>Mn(2+)</name>
        <dbReference type="ChEBI" id="CHEBI:29035"/>
    </cofactor>
</comment>
<dbReference type="InterPro" id="IPR003583">
    <property type="entry name" value="Hlx-hairpin-Hlx_DNA-bd_motif"/>
</dbReference>
<dbReference type="SUPFAM" id="SSF52113">
    <property type="entry name" value="BRCT domain"/>
    <property type="match status" value="1"/>
</dbReference>
<dbReference type="SMART" id="SM00292">
    <property type="entry name" value="BRCT"/>
    <property type="match status" value="1"/>
</dbReference>
<comment type="similarity">
    <text evidence="13 14">Belongs to the NAD-dependent DNA ligase family. LigA subfamily.</text>
</comment>
<keyword evidence="10 14" id="KW-0520">NAD</keyword>
<evidence type="ECO:0000256" key="15">
    <source>
        <dbReference type="RuleBase" id="RU000618"/>
    </source>
</evidence>
<dbReference type="GO" id="GO:0003911">
    <property type="term" value="F:DNA ligase (NAD+) activity"/>
    <property type="evidence" value="ECO:0007669"/>
    <property type="project" value="UniProtKB-UniRule"/>
</dbReference>
<evidence type="ECO:0000256" key="5">
    <source>
        <dbReference type="ARBA" id="ARBA00022705"/>
    </source>
</evidence>
<dbReference type="PATRIC" id="fig|1121448.10.peg.2752"/>
<dbReference type="Gene3D" id="1.10.287.610">
    <property type="entry name" value="Helix hairpin bin"/>
    <property type="match status" value="1"/>
</dbReference>
<dbReference type="CDD" id="cd00114">
    <property type="entry name" value="LIGANc"/>
    <property type="match status" value="1"/>
</dbReference>
<keyword evidence="11 14" id="KW-0234">DNA repair</keyword>
<dbReference type="Pfam" id="PF00533">
    <property type="entry name" value="BRCT"/>
    <property type="match status" value="1"/>
</dbReference>
<dbReference type="Proteomes" id="UP000016587">
    <property type="component" value="Chromosome"/>
</dbReference>
<dbReference type="HAMAP" id="MF_01588">
    <property type="entry name" value="DNA_ligase_A"/>
    <property type="match status" value="1"/>
</dbReference>
<dbReference type="SUPFAM" id="SSF47781">
    <property type="entry name" value="RuvA domain 2-like"/>
    <property type="match status" value="1"/>
</dbReference>
<feature type="binding site" evidence="14">
    <location>
        <position position="443"/>
    </location>
    <ligand>
        <name>Zn(2+)</name>
        <dbReference type="ChEBI" id="CHEBI:29105"/>
    </ligand>
</feature>
<dbReference type="GO" id="GO:0003677">
    <property type="term" value="F:DNA binding"/>
    <property type="evidence" value="ECO:0007669"/>
    <property type="project" value="InterPro"/>
</dbReference>
<dbReference type="InterPro" id="IPR018239">
    <property type="entry name" value="DNA_ligase_AS"/>
</dbReference>
<comment type="catalytic activity">
    <reaction evidence="12 14 15">
        <text>NAD(+) + (deoxyribonucleotide)n-3'-hydroxyl + 5'-phospho-(deoxyribonucleotide)m = (deoxyribonucleotide)n+m + AMP + beta-nicotinamide D-nucleotide.</text>
        <dbReference type="EC" id="6.5.1.2"/>
    </reaction>
</comment>
<dbReference type="EC" id="6.5.1.2" evidence="2 14"/>
<evidence type="ECO:0000259" key="16">
    <source>
        <dbReference type="PROSITE" id="PS50172"/>
    </source>
</evidence>
<dbReference type="InterPro" id="IPR041663">
    <property type="entry name" value="DisA/LigA_HHH"/>
</dbReference>
<sequence length="685" mass="74473">MPHQTPPSELVARAARLRAQLEEHNHRYYVLDDPAISDAEYDALFQELQRLERDWPALDDPASPTRRVGGVPATQFPPFPHAVPMLSLDNGFTVEDFREFLGRVARLLPASIPLSSLEFWVDPKMDGLAVEAVYRQGRFVGGGTRGDGETGEDISENLKTIRTLPLALRGEDIPELLEVRGEVVMFRKDFDALNERQETAGEKPFANPRNAAAGSLRQLDSRITASRPLRFLAYGVGRMEWADGRDRWTTQAGIMQGLRALGFVIPPEATVCAAAAEVEACYARLGAMRGELPFEIDGVVAKLNDRDLQTELGATARAPRWAIALKFPAHQAVTKLLDIQIQVGRTGVLTPVAILEPVEVGGVTVSRATLHNEEMIREKDVRVGDVVRVQRAGDVIPEVLGAVLESRPAGAEPFRFPAVCPACGSETSRLPGEAAWRCLNLACPAVRVKSLVHFVSKAGLDLDGVGRKWVEIFAEKGLVQTPADLFTLTKEQLLPLERMGEKLAENMLAAIDQARRPPLRRAISALGIRLVGEQTAKALARRYGSLEALSQTTAEELQTIEDIGPEVAASIRAFFHNPANQKLLQDLTDADFIPVREDLPAAPASPDAAPLAGKKILVTGTLPGLSREAAKALVEGLGGQAVSSVSKKTDLLLVGEAPGESKLAKARELGIEMVDYAEFTRRFGL</sequence>
<dbReference type="Gene3D" id="3.40.50.10190">
    <property type="entry name" value="BRCT domain"/>
    <property type="match status" value="1"/>
</dbReference>
<gene>
    <name evidence="14" type="primary">ligA</name>
    <name evidence="17" type="ORF">DGI_2789</name>
</gene>
<dbReference type="SMART" id="SM00278">
    <property type="entry name" value="HhH1"/>
    <property type="match status" value="3"/>
</dbReference>
<feature type="binding site" evidence="14">
    <location>
        <position position="182"/>
    </location>
    <ligand>
        <name>NAD(+)</name>
        <dbReference type="ChEBI" id="CHEBI:57540"/>
    </ligand>
</feature>
<reference evidence="17 18" key="1">
    <citation type="journal article" date="2013" name="J. Bacteriol.">
        <title>Roles of HynAB and Ech, the only two hydrogenases found in the model sulfate reducer Desulfovibrio gigas.</title>
        <authorList>
            <person name="Morais-Silva F.O."/>
            <person name="Santos C.I."/>
            <person name="Rodrigues R."/>
            <person name="Pereira I.A."/>
            <person name="Rodrigues-Pousada C."/>
        </authorList>
    </citation>
    <scope>NUCLEOTIDE SEQUENCE [LARGE SCALE GENOMIC DNA]</scope>
    <source>
        <strain evidence="18">ATCC 19364 / DSM 1382 / NCIMB 9332 / VKM B-1759</strain>
    </source>
</reference>
<dbReference type="PIRSF" id="PIRSF001604">
    <property type="entry name" value="LigA"/>
    <property type="match status" value="1"/>
</dbReference>
<dbReference type="InterPro" id="IPR004149">
    <property type="entry name" value="Znf_DNAligase_C4"/>
</dbReference>
<evidence type="ECO:0000256" key="11">
    <source>
        <dbReference type="ARBA" id="ARBA00023204"/>
    </source>
</evidence>
<feature type="binding site" evidence="14">
    <location>
        <position position="145"/>
    </location>
    <ligand>
        <name>NAD(+)</name>
        <dbReference type="ChEBI" id="CHEBI:57540"/>
    </ligand>
</feature>
<feature type="active site" description="N6-AMP-lysine intermediate" evidence="14">
    <location>
        <position position="124"/>
    </location>
</feature>
<dbReference type="AlphaFoldDB" id="T2GDZ3"/>
<evidence type="ECO:0000313" key="17">
    <source>
        <dbReference type="EMBL" id="AGW14518.1"/>
    </source>
</evidence>
<protein>
    <recommendedName>
        <fullName evidence="3 14">DNA ligase</fullName>
        <ecNumber evidence="2 14">6.5.1.2</ecNumber>
    </recommendedName>
    <alternativeName>
        <fullName evidence="14">Polydeoxyribonucleotide synthase [NAD(+)]</fullName>
    </alternativeName>
</protein>
<evidence type="ECO:0000256" key="12">
    <source>
        <dbReference type="ARBA" id="ARBA00034005"/>
    </source>
</evidence>
<dbReference type="Gene3D" id="1.10.150.20">
    <property type="entry name" value="5' to 3' exonuclease, C-terminal subdomain"/>
    <property type="match status" value="2"/>
</dbReference>
<dbReference type="InterPro" id="IPR036420">
    <property type="entry name" value="BRCT_dom_sf"/>
</dbReference>
<evidence type="ECO:0000256" key="14">
    <source>
        <dbReference type="HAMAP-Rule" id="MF_01588"/>
    </source>
</evidence>
<evidence type="ECO:0000256" key="7">
    <source>
        <dbReference type="ARBA" id="ARBA00022763"/>
    </source>
</evidence>
<dbReference type="PROSITE" id="PS01055">
    <property type="entry name" value="DNA_LIGASE_N1"/>
    <property type="match status" value="1"/>
</dbReference>
<evidence type="ECO:0000256" key="9">
    <source>
        <dbReference type="ARBA" id="ARBA00022842"/>
    </source>
</evidence>
<keyword evidence="9 14" id="KW-0460">Magnesium</keyword>
<dbReference type="STRING" id="1121448.DGI_2789"/>
<dbReference type="Pfam" id="PF12826">
    <property type="entry name" value="HHH_2"/>
    <property type="match status" value="1"/>
</dbReference>
<dbReference type="PROSITE" id="PS50172">
    <property type="entry name" value="BRCT"/>
    <property type="match status" value="1"/>
</dbReference>
<comment type="function">
    <text evidence="1 14">DNA ligase that catalyzes the formation of phosphodiester linkages between 5'-phosphoryl and 3'-hydroxyl groups in double-stranded DNA using NAD as a coenzyme and as the energy source for the reaction. It is essential for DNA replication and repair of damaged DNA.</text>
</comment>
<reference evidence="18" key="2">
    <citation type="submission" date="2013-07" db="EMBL/GenBank/DDBJ databases">
        <authorList>
            <person name="Morais-Silva F.O."/>
            <person name="Rezende A.M."/>
            <person name="Pimentel C."/>
            <person name="Resende D.M."/>
            <person name="Santos C.I."/>
            <person name="Clemente C."/>
            <person name="de Oliveira L.M."/>
            <person name="da Silva S.M."/>
            <person name="Costa D.A."/>
            <person name="Varela-Raposo A."/>
            <person name="Horacio E.C.A."/>
            <person name="Matos M."/>
            <person name="Flores O."/>
            <person name="Ruiz J.C."/>
            <person name="Rodrigues-Pousada C."/>
        </authorList>
    </citation>
    <scope>NUCLEOTIDE SEQUENCE [LARGE SCALE GENOMIC DNA]</scope>
    <source>
        <strain evidence="18">ATCC 19364 / DSM 1382 / NCIMB 9332 / VKM B-1759</strain>
    </source>
</reference>
<evidence type="ECO:0000256" key="4">
    <source>
        <dbReference type="ARBA" id="ARBA00022598"/>
    </source>
</evidence>
<feature type="binding site" evidence="14">
    <location>
        <begin position="38"/>
        <end position="42"/>
    </location>
    <ligand>
        <name>NAD(+)</name>
        <dbReference type="ChEBI" id="CHEBI:57540"/>
    </ligand>
</feature>
<dbReference type="NCBIfam" id="NF005932">
    <property type="entry name" value="PRK07956.1"/>
    <property type="match status" value="1"/>
</dbReference>
<dbReference type="OrthoDB" id="9759736at2"/>
<dbReference type="eggNOG" id="COG0272">
    <property type="taxonomic scope" value="Bacteria"/>
</dbReference>
<dbReference type="Pfam" id="PF14520">
    <property type="entry name" value="HHH_5"/>
    <property type="match status" value="1"/>
</dbReference>
<dbReference type="PROSITE" id="PS01056">
    <property type="entry name" value="DNA_LIGASE_N2"/>
    <property type="match status" value="1"/>
</dbReference>
<name>T2GDZ3_MEGG1</name>
<keyword evidence="4 14" id="KW-0436">Ligase</keyword>
<dbReference type="InterPro" id="IPR001357">
    <property type="entry name" value="BRCT_dom"/>
</dbReference>
<evidence type="ECO:0000256" key="3">
    <source>
        <dbReference type="ARBA" id="ARBA00013308"/>
    </source>
</evidence>
<dbReference type="InterPro" id="IPR004150">
    <property type="entry name" value="NAD_DNA_ligase_OB"/>
</dbReference>
<evidence type="ECO:0000256" key="2">
    <source>
        <dbReference type="ARBA" id="ARBA00012722"/>
    </source>
</evidence>
<feature type="binding site" evidence="14">
    <location>
        <position position="122"/>
    </location>
    <ligand>
        <name>NAD(+)</name>
        <dbReference type="ChEBI" id="CHEBI:57540"/>
    </ligand>
</feature>
<dbReference type="KEGG" id="dgg:DGI_2789"/>
<dbReference type="FunFam" id="1.10.150.20:FF:000006">
    <property type="entry name" value="DNA ligase"/>
    <property type="match status" value="1"/>
</dbReference>
<dbReference type="Pfam" id="PF03120">
    <property type="entry name" value="OB_DNA_ligase"/>
    <property type="match status" value="1"/>
</dbReference>
<keyword evidence="7 14" id="KW-0227">DNA damage</keyword>
<dbReference type="FunFam" id="2.40.50.140:FF:000012">
    <property type="entry name" value="DNA ligase"/>
    <property type="match status" value="1"/>
</dbReference>
<keyword evidence="18" id="KW-1185">Reference proteome</keyword>
<keyword evidence="5 14" id="KW-0235">DNA replication</keyword>
<keyword evidence="14" id="KW-0464">Manganese</keyword>
<dbReference type="InterPro" id="IPR001679">
    <property type="entry name" value="DNA_ligase"/>
</dbReference>
<dbReference type="Pfam" id="PF01653">
    <property type="entry name" value="DNA_ligase_aden"/>
    <property type="match status" value="1"/>
</dbReference>
<keyword evidence="8 14" id="KW-0862">Zinc</keyword>
<evidence type="ECO:0000256" key="10">
    <source>
        <dbReference type="ARBA" id="ARBA00023027"/>
    </source>
</evidence>
<dbReference type="EMBL" id="CP006585">
    <property type="protein sequence ID" value="AGW14518.1"/>
    <property type="molecule type" value="Genomic_DNA"/>
</dbReference>
<dbReference type="InterPro" id="IPR013839">
    <property type="entry name" value="DNAligase_adenylation"/>
</dbReference>
<dbReference type="GO" id="GO:0006281">
    <property type="term" value="P:DNA repair"/>
    <property type="evidence" value="ECO:0007669"/>
    <property type="project" value="UniProtKB-KW"/>
</dbReference>
<dbReference type="Gene3D" id="3.30.470.30">
    <property type="entry name" value="DNA ligase/mRNA capping enzyme"/>
    <property type="match status" value="1"/>
</dbReference>
<dbReference type="GO" id="GO:0005829">
    <property type="term" value="C:cytosol"/>
    <property type="evidence" value="ECO:0007669"/>
    <property type="project" value="TreeGrafter"/>
</dbReference>
<dbReference type="SMART" id="SM00532">
    <property type="entry name" value="LIGANc"/>
    <property type="match status" value="1"/>
</dbReference>
<evidence type="ECO:0000313" key="18">
    <source>
        <dbReference type="Proteomes" id="UP000016587"/>
    </source>
</evidence>
<feature type="binding site" evidence="14">
    <location>
        <position position="326"/>
    </location>
    <ligand>
        <name>NAD(+)</name>
        <dbReference type="ChEBI" id="CHEBI:57540"/>
    </ligand>
</feature>
<dbReference type="CDD" id="cd17748">
    <property type="entry name" value="BRCT_DNA_ligase_like"/>
    <property type="match status" value="1"/>
</dbReference>
<organism evidence="17 18">
    <name type="scientific">Megalodesulfovibrio gigas (strain ATCC 19364 / DSM 1382 / NCIMB 9332 / VKM B-1759)</name>
    <name type="common">Desulfovibrio gigas</name>
    <dbReference type="NCBI Taxonomy" id="1121448"/>
    <lineage>
        <taxon>Bacteria</taxon>
        <taxon>Pseudomonadati</taxon>
        <taxon>Thermodesulfobacteriota</taxon>
        <taxon>Desulfovibrionia</taxon>
        <taxon>Desulfovibrionales</taxon>
        <taxon>Desulfovibrionaceae</taxon>
        <taxon>Megalodesulfovibrio</taxon>
    </lineage>
</organism>
<dbReference type="HOGENOM" id="CLU_007764_2_1_7"/>
<dbReference type="InterPro" id="IPR012340">
    <property type="entry name" value="NA-bd_OB-fold"/>
</dbReference>
<accession>T2GDZ3</accession>
<dbReference type="NCBIfam" id="TIGR00575">
    <property type="entry name" value="dnlj"/>
    <property type="match status" value="1"/>
</dbReference>
<feature type="binding site" evidence="14">
    <location>
        <position position="420"/>
    </location>
    <ligand>
        <name>Zn(2+)</name>
        <dbReference type="ChEBI" id="CHEBI:29105"/>
    </ligand>
</feature>
<evidence type="ECO:0000256" key="6">
    <source>
        <dbReference type="ARBA" id="ARBA00022723"/>
    </source>
</evidence>
<dbReference type="Gene3D" id="2.40.50.140">
    <property type="entry name" value="Nucleic acid-binding proteins"/>
    <property type="match status" value="1"/>
</dbReference>
<feature type="domain" description="BRCT" evidence="16">
    <location>
        <begin position="606"/>
        <end position="675"/>
    </location>
</feature>
<feature type="binding site" evidence="14">
    <location>
        <position position="438"/>
    </location>
    <ligand>
        <name>Zn(2+)</name>
        <dbReference type="ChEBI" id="CHEBI:29105"/>
    </ligand>
</feature>
<dbReference type="Pfam" id="PF03119">
    <property type="entry name" value="DNA_ligase_ZBD"/>
    <property type="match status" value="1"/>
</dbReference>
<dbReference type="Gene3D" id="6.20.10.30">
    <property type="match status" value="1"/>
</dbReference>
<dbReference type="InterPro" id="IPR013840">
    <property type="entry name" value="DNAligase_N"/>
</dbReference>